<dbReference type="EMBL" id="JAPFFJ010000018">
    <property type="protein sequence ID" value="KAJ6403211.1"/>
    <property type="molecule type" value="Genomic_DNA"/>
</dbReference>
<reference evidence="11 12" key="1">
    <citation type="journal article" date="2023" name="Int. J. Mol. Sci.">
        <title>De Novo Assembly and Annotation of 11 Diverse Shrub Willow (Salix) Genomes Reveals Novel Gene Organization in Sex-Linked Regions.</title>
        <authorList>
            <person name="Hyden B."/>
            <person name="Feng K."/>
            <person name="Yates T.B."/>
            <person name="Jawdy S."/>
            <person name="Cereghino C."/>
            <person name="Smart L.B."/>
            <person name="Muchero W."/>
        </authorList>
    </citation>
    <scope>NUCLEOTIDE SEQUENCE [LARGE SCALE GENOMIC DNA]</scope>
    <source>
        <tissue evidence="11">Shoot tip</tissue>
    </source>
</reference>
<dbReference type="GO" id="GO:0010008">
    <property type="term" value="C:endosome membrane"/>
    <property type="evidence" value="ECO:0007669"/>
    <property type="project" value="UniProtKB-SubCell"/>
</dbReference>
<evidence type="ECO:0000256" key="3">
    <source>
        <dbReference type="ARBA" id="ARBA00005227"/>
    </source>
</evidence>
<evidence type="ECO:0000256" key="2">
    <source>
        <dbReference type="ARBA" id="ARBA00004653"/>
    </source>
</evidence>
<protein>
    <recommendedName>
        <fullName evidence="10">Transmembrane 9 superfamily member</fullName>
    </recommendedName>
</protein>
<comment type="similarity">
    <text evidence="3 10">Belongs to the nonaspanin (TM9SF) (TC 9.A.2) family.</text>
</comment>
<keyword evidence="4 10" id="KW-0812">Transmembrane</keyword>
<evidence type="ECO:0000256" key="10">
    <source>
        <dbReference type="RuleBase" id="RU363079"/>
    </source>
</evidence>
<organism evidence="11 12">
    <name type="scientific">Salix udensis</name>
    <dbReference type="NCBI Taxonomy" id="889485"/>
    <lineage>
        <taxon>Eukaryota</taxon>
        <taxon>Viridiplantae</taxon>
        <taxon>Streptophyta</taxon>
        <taxon>Embryophyta</taxon>
        <taxon>Tracheophyta</taxon>
        <taxon>Spermatophyta</taxon>
        <taxon>Magnoliopsida</taxon>
        <taxon>eudicotyledons</taxon>
        <taxon>Gunneridae</taxon>
        <taxon>Pentapetalae</taxon>
        <taxon>rosids</taxon>
        <taxon>fabids</taxon>
        <taxon>Malpighiales</taxon>
        <taxon>Salicaceae</taxon>
        <taxon>Saliceae</taxon>
        <taxon>Salix</taxon>
    </lineage>
</organism>
<feature type="transmembrane region" description="Helical" evidence="10">
    <location>
        <begin position="101"/>
        <end position="122"/>
    </location>
</feature>
<feature type="transmembrane region" description="Helical" evidence="10">
    <location>
        <begin position="65"/>
        <end position="89"/>
    </location>
</feature>
<evidence type="ECO:0000256" key="6">
    <source>
        <dbReference type="ARBA" id="ARBA00022753"/>
    </source>
</evidence>
<dbReference type="InterPro" id="IPR004240">
    <property type="entry name" value="EMP70"/>
</dbReference>
<proteinExistence type="inferred from homology"/>
<evidence type="ECO:0000313" key="11">
    <source>
        <dbReference type="EMBL" id="KAJ6403211.1"/>
    </source>
</evidence>
<gene>
    <name evidence="11" type="ORF">OIU84_015179</name>
</gene>
<keyword evidence="6" id="KW-0967">Endosome</keyword>
<dbReference type="PANTHER" id="PTHR10766:SF119">
    <property type="entry name" value="TRANSMEMBRANE 9 SUPERFAMILY MEMBER 5"/>
    <property type="match status" value="1"/>
</dbReference>
<comment type="caution">
    <text evidence="11">The sequence shown here is derived from an EMBL/GenBank/DDBJ whole genome shotgun (WGS) entry which is preliminary data.</text>
</comment>
<evidence type="ECO:0000256" key="1">
    <source>
        <dbReference type="ARBA" id="ARBA00004337"/>
    </source>
</evidence>
<evidence type="ECO:0000313" key="12">
    <source>
        <dbReference type="Proteomes" id="UP001162972"/>
    </source>
</evidence>
<keyword evidence="7 10" id="KW-1133">Transmembrane helix</keyword>
<accession>A0AAD6NSS4</accession>
<feature type="transmembrane region" description="Helical" evidence="10">
    <location>
        <begin position="31"/>
        <end position="53"/>
    </location>
</feature>
<evidence type="ECO:0000256" key="8">
    <source>
        <dbReference type="ARBA" id="ARBA00023034"/>
    </source>
</evidence>
<dbReference type="GO" id="GO:0072657">
    <property type="term" value="P:protein localization to membrane"/>
    <property type="evidence" value="ECO:0007669"/>
    <property type="project" value="TreeGrafter"/>
</dbReference>
<evidence type="ECO:0000256" key="9">
    <source>
        <dbReference type="ARBA" id="ARBA00023136"/>
    </source>
</evidence>
<evidence type="ECO:0000256" key="4">
    <source>
        <dbReference type="ARBA" id="ARBA00022692"/>
    </source>
</evidence>
<keyword evidence="12" id="KW-1185">Reference proteome</keyword>
<sequence>MFIGGLLPFSAIAIESHHLYASLWGYKICTFPSILFVTFIILVMLTAILSIGMTYIQLSMEDHEWWWRSLLCGGSVAIFMFSYGIYFFSRTSMSGFMQLSFFFGYNACMCYAFFLIIGAISFRASFTFVCHIYRAVKSE</sequence>
<dbReference type="PANTHER" id="PTHR10766">
    <property type="entry name" value="TRANSMEMBRANE 9 SUPERFAMILY PROTEIN"/>
    <property type="match status" value="1"/>
</dbReference>
<keyword evidence="9 10" id="KW-0472">Membrane</keyword>
<keyword evidence="8" id="KW-0333">Golgi apparatus</keyword>
<dbReference type="AlphaFoldDB" id="A0AAD6NSS4"/>
<dbReference type="GO" id="GO:0000139">
    <property type="term" value="C:Golgi membrane"/>
    <property type="evidence" value="ECO:0007669"/>
    <property type="project" value="UniProtKB-SubCell"/>
</dbReference>
<dbReference type="Proteomes" id="UP001162972">
    <property type="component" value="Chromosome 4"/>
</dbReference>
<name>A0AAD6NSS4_9ROSI</name>
<comment type="subcellular location">
    <subcellularLocation>
        <location evidence="1">Endosome membrane</location>
        <topology evidence="1">Multi-pass membrane protein</topology>
    </subcellularLocation>
    <subcellularLocation>
        <location evidence="2">Golgi apparatus membrane</location>
        <topology evidence="2">Multi-pass membrane protein</topology>
    </subcellularLocation>
</comment>
<dbReference type="Pfam" id="PF02990">
    <property type="entry name" value="EMP70"/>
    <property type="match status" value="1"/>
</dbReference>
<evidence type="ECO:0000256" key="7">
    <source>
        <dbReference type="ARBA" id="ARBA00022989"/>
    </source>
</evidence>
<keyword evidence="5" id="KW-0732">Signal</keyword>
<comment type="caution">
    <text evidence="10">Lacks conserved residue(s) required for the propagation of feature annotation.</text>
</comment>
<evidence type="ECO:0000256" key="5">
    <source>
        <dbReference type="ARBA" id="ARBA00022729"/>
    </source>
</evidence>